<dbReference type="OrthoDB" id="5148209at2"/>
<dbReference type="PROSITE" id="PS50943">
    <property type="entry name" value="HTH_CROC1"/>
    <property type="match status" value="1"/>
</dbReference>
<protein>
    <submittedName>
        <fullName evidence="6">Helix-turn-helix domain-containing protein</fullName>
    </submittedName>
</protein>
<feature type="domain" description="HTH cro/C1-type" evidence="5">
    <location>
        <begin position="27"/>
        <end position="81"/>
    </location>
</feature>
<organism evidence="6 7">
    <name type="scientific">Kytococcus aerolatus</name>
    <dbReference type="NCBI Taxonomy" id="592308"/>
    <lineage>
        <taxon>Bacteria</taxon>
        <taxon>Bacillati</taxon>
        <taxon>Actinomycetota</taxon>
        <taxon>Actinomycetes</taxon>
        <taxon>Micrococcales</taxon>
        <taxon>Kytococcaceae</taxon>
        <taxon>Kytococcus</taxon>
    </lineage>
</organism>
<name>A0A212THW7_9MICO</name>
<reference evidence="6 7" key="1">
    <citation type="submission" date="2017-06" db="EMBL/GenBank/DDBJ databases">
        <authorList>
            <person name="Kim H.J."/>
            <person name="Triplett B.A."/>
        </authorList>
    </citation>
    <scope>NUCLEOTIDE SEQUENCE [LARGE SCALE GENOMIC DNA]</scope>
    <source>
        <strain evidence="6 7">DSM 22179</strain>
    </source>
</reference>
<dbReference type="GO" id="GO:0003677">
    <property type="term" value="F:DNA binding"/>
    <property type="evidence" value="ECO:0007669"/>
    <property type="project" value="UniProtKB-KW"/>
</dbReference>
<evidence type="ECO:0000256" key="1">
    <source>
        <dbReference type="ARBA" id="ARBA00023015"/>
    </source>
</evidence>
<keyword evidence="1" id="KW-0805">Transcription regulation</keyword>
<dbReference type="GO" id="GO:0003700">
    <property type="term" value="F:DNA-binding transcription factor activity"/>
    <property type="evidence" value="ECO:0007669"/>
    <property type="project" value="TreeGrafter"/>
</dbReference>
<evidence type="ECO:0000256" key="2">
    <source>
        <dbReference type="ARBA" id="ARBA00023125"/>
    </source>
</evidence>
<evidence type="ECO:0000256" key="3">
    <source>
        <dbReference type="ARBA" id="ARBA00023163"/>
    </source>
</evidence>
<accession>A0A212THW7</accession>
<dbReference type="AlphaFoldDB" id="A0A212THW7"/>
<evidence type="ECO:0000313" key="6">
    <source>
        <dbReference type="EMBL" id="SNC65648.1"/>
    </source>
</evidence>
<dbReference type="SMART" id="SM00530">
    <property type="entry name" value="HTH_XRE"/>
    <property type="match status" value="1"/>
</dbReference>
<dbReference type="SUPFAM" id="SSF47413">
    <property type="entry name" value="lambda repressor-like DNA-binding domains"/>
    <property type="match status" value="1"/>
</dbReference>
<gene>
    <name evidence="6" type="ORF">SAMN05445756_1392</name>
</gene>
<dbReference type="InterPro" id="IPR001387">
    <property type="entry name" value="Cro/C1-type_HTH"/>
</dbReference>
<dbReference type="Proteomes" id="UP000198122">
    <property type="component" value="Unassembled WGS sequence"/>
</dbReference>
<evidence type="ECO:0000259" key="5">
    <source>
        <dbReference type="PROSITE" id="PS50943"/>
    </source>
</evidence>
<feature type="region of interest" description="Disordered" evidence="4">
    <location>
        <begin position="86"/>
        <end position="111"/>
    </location>
</feature>
<dbReference type="Gene3D" id="1.10.260.40">
    <property type="entry name" value="lambda repressor-like DNA-binding domains"/>
    <property type="match status" value="1"/>
</dbReference>
<evidence type="ECO:0000313" key="7">
    <source>
        <dbReference type="Proteomes" id="UP000198122"/>
    </source>
</evidence>
<dbReference type="PANTHER" id="PTHR46797">
    <property type="entry name" value="HTH-TYPE TRANSCRIPTIONAL REGULATOR"/>
    <property type="match status" value="1"/>
</dbReference>
<dbReference type="InterPro" id="IPR010982">
    <property type="entry name" value="Lambda_DNA-bd_dom_sf"/>
</dbReference>
<dbReference type="RefSeq" id="WP_088818232.1">
    <property type="nucleotide sequence ID" value="NZ_FYEZ01000001.1"/>
</dbReference>
<keyword evidence="2" id="KW-0238">DNA-binding</keyword>
<dbReference type="EMBL" id="FYEZ01000001">
    <property type="protein sequence ID" value="SNC65648.1"/>
    <property type="molecule type" value="Genomic_DNA"/>
</dbReference>
<dbReference type="GO" id="GO:0005829">
    <property type="term" value="C:cytosol"/>
    <property type="evidence" value="ECO:0007669"/>
    <property type="project" value="TreeGrafter"/>
</dbReference>
<dbReference type="Pfam" id="PF01381">
    <property type="entry name" value="HTH_3"/>
    <property type="match status" value="1"/>
</dbReference>
<dbReference type="CDD" id="cd00093">
    <property type="entry name" value="HTH_XRE"/>
    <property type="match status" value="1"/>
</dbReference>
<keyword evidence="3" id="KW-0804">Transcription</keyword>
<proteinExistence type="predicted"/>
<keyword evidence="7" id="KW-1185">Reference proteome</keyword>
<evidence type="ECO:0000256" key="4">
    <source>
        <dbReference type="SAM" id="MobiDB-lite"/>
    </source>
</evidence>
<sequence>MPTRREYADPDQQRRWEESRRRVGANVRRLRLEAGLTQEALALESGLSRNQLIELEHGRRGVLFERLEDLAVTLNVEPSVLLQSLSEESPEVEAAPGAVDQRGIGPEDLGG</sequence>
<dbReference type="PANTHER" id="PTHR46797:SF23">
    <property type="entry name" value="HTH-TYPE TRANSCRIPTIONAL REGULATOR SUTR"/>
    <property type="match status" value="1"/>
</dbReference>
<dbReference type="InterPro" id="IPR050807">
    <property type="entry name" value="TransReg_Diox_bact_type"/>
</dbReference>